<feature type="domain" description="Core-binding (CB)" evidence="8">
    <location>
        <begin position="1"/>
        <end position="83"/>
    </location>
</feature>
<dbReference type="SUPFAM" id="SSF56349">
    <property type="entry name" value="DNA breaking-rejoining enzymes"/>
    <property type="match status" value="1"/>
</dbReference>
<proteinExistence type="inferred from homology"/>
<dbReference type="GO" id="GO:0015074">
    <property type="term" value="P:DNA integration"/>
    <property type="evidence" value="ECO:0007669"/>
    <property type="project" value="UniProtKB-KW"/>
</dbReference>
<dbReference type="InterPro" id="IPR004107">
    <property type="entry name" value="Integrase_SAM-like_N"/>
</dbReference>
<evidence type="ECO:0000256" key="3">
    <source>
        <dbReference type="ARBA" id="ARBA00022908"/>
    </source>
</evidence>
<dbReference type="PROSITE" id="PS51898">
    <property type="entry name" value="TYR_RECOMBINASE"/>
    <property type="match status" value="1"/>
</dbReference>
<dbReference type="PANTHER" id="PTHR30349:SF41">
    <property type="entry name" value="INTEGRASE_RECOMBINASE PROTEIN MJ0367-RELATED"/>
    <property type="match status" value="1"/>
</dbReference>
<dbReference type="AlphaFoldDB" id="A0AAW3W538"/>
<comment type="function">
    <text evidence="1">Site-specific tyrosine recombinase, which acts by catalyzing the cutting and rejoining of the recombining DNA molecules.</text>
</comment>
<dbReference type="GO" id="GO:0006310">
    <property type="term" value="P:DNA recombination"/>
    <property type="evidence" value="ECO:0007669"/>
    <property type="project" value="UniProtKB-KW"/>
</dbReference>
<dbReference type="InterPro" id="IPR002104">
    <property type="entry name" value="Integrase_catalytic"/>
</dbReference>
<gene>
    <name evidence="9" type="ORF">HGI39_04240</name>
</gene>
<dbReference type="Pfam" id="PF02899">
    <property type="entry name" value="Phage_int_SAM_1"/>
    <property type="match status" value="1"/>
</dbReference>
<dbReference type="Gene3D" id="1.10.150.130">
    <property type="match status" value="1"/>
</dbReference>
<dbReference type="InterPro" id="IPR013762">
    <property type="entry name" value="Integrase-like_cat_sf"/>
</dbReference>
<dbReference type="PROSITE" id="PS51900">
    <property type="entry name" value="CB"/>
    <property type="match status" value="1"/>
</dbReference>
<dbReference type="RefSeq" id="WP_171779943.1">
    <property type="nucleotide sequence ID" value="NZ_JABAGV010000007.1"/>
</dbReference>
<dbReference type="Pfam" id="PF00589">
    <property type="entry name" value="Phage_integrase"/>
    <property type="match status" value="1"/>
</dbReference>
<keyword evidence="5" id="KW-0233">DNA recombination</keyword>
<protein>
    <submittedName>
        <fullName evidence="9">Tyrosine-type recombinase/integrase</fullName>
    </submittedName>
</protein>
<evidence type="ECO:0000259" key="8">
    <source>
        <dbReference type="PROSITE" id="PS51900"/>
    </source>
</evidence>
<organism evidence="9 10">
    <name type="scientific">Clostridium beijerinckii</name>
    <name type="common">Clostridium MP</name>
    <dbReference type="NCBI Taxonomy" id="1520"/>
    <lineage>
        <taxon>Bacteria</taxon>
        <taxon>Bacillati</taxon>
        <taxon>Bacillota</taxon>
        <taxon>Clostridia</taxon>
        <taxon>Eubacteriales</taxon>
        <taxon>Clostridiaceae</taxon>
        <taxon>Clostridium</taxon>
    </lineage>
</organism>
<reference evidence="9" key="1">
    <citation type="submission" date="2020-04" db="EMBL/GenBank/DDBJ databases">
        <authorList>
            <person name="Brown S."/>
        </authorList>
    </citation>
    <scope>NUCLEOTIDE SEQUENCE</scope>
    <source>
        <strain evidence="9">DJ015</strain>
    </source>
</reference>
<evidence type="ECO:0000313" key="10">
    <source>
        <dbReference type="Proteomes" id="UP001194098"/>
    </source>
</evidence>
<reference evidence="9" key="2">
    <citation type="journal article" date="2022" name="Nat. Biotechnol.">
        <title>Carbon-negative production of acetone and isopropanol by gas fermentation at industrial pilot scale.</title>
        <authorList>
            <person name="Liew F.E."/>
            <person name="Nogle R."/>
            <person name="Abdalla T."/>
            <person name="Rasor B.J."/>
            <person name="Canter C."/>
            <person name="Jensen R.O."/>
            <person name="Wang L."/>
            <person name="Strutz J."/>
            <person name="Chirania P."/>
            <person name="De Tissera S."/>
            <person name="Mueller A.P."/>
            <person name="Ruan Z."/>
            <person name="Gao A."/>
            <person name="Tran L."/>
            <person name="Engle N.L."/>
            <person name="Bromley J.C."/>
            <person name="Daniell J."/>
            <person name="Conrado R."/>
            <person name="Tschaplinski T.J."/>
            <person name="Giannone R.J."/>
            <person name="Hettich R.L."/>
            <person name="Karim A.S."/>
            <person name="Simpson S.D."/>
            <person name="Brown S.D."/>
            <person name="Leang C."/>
            <person name="Jewett M.C."/>
            <person name="Kopke M."/>
        </authorList>
    </citation>
    <scope>NUCLEOTIDE SEQUENCE</scope>
    <source>
        <strain evidence="9">DJ015</strain>
    </source>
</reference>
<dbReference type="InterPro" id="IPR011010">
    <property type="entry name" value="DNA_brk_join_enz"/>
</dbReference>
<sequence length="282" mass="32559">MSYINGFEDYLKAKDKSINTVSCYIRDTKAFIKWYETRADVGIERVIELDLVEYKKHLQGSGDEVITINRKLASINSFLKYMQQEGIINEVISVGVIKDKDKKQFKGIEDRELWKLRNEIHRSGNQMHICIIEILLQTGIRVSELVNIKLNDIKISERKGSLQVIGKGNAKRTLPLNKDARKAVEKYIEVRQDDGSDYLFMGQRGAIKRNAVNLILKKYGERLQIKVTPHMARHTLGYKLVRKNIPITTIQQILGHENIVTTNLYTRTPEKDMVDALEGLEW</sequence>
<comment type="caution">
    <text evidence="9">The sequence shown here is derived from an EMBL/GenBank/DDBJ whole genome shotgun (WGS) entry which is preliminary data.</text>
</comment>
<dbReference type="Proteomes" id="UP001194098">
    <property type="component" value="Unassembled WGS sequence"/>
</dbReference>
<evidence type="ECO:0000256" key="5">
    <source>
        <dbReference type="ARBA" id="ARBA00023172"/>
    </source>
</evidence>
<evidence type="ECO:0000256" key="2">
    <source>
        <dbReference type="ARBA" id="ARBA00008857"/>
    </source>
</evidence>
<evidence type="ECO:0000256" key="6">
    <source>
        <dbReference type="PROSITE-ProRule" id="PRU01248"/>
    </source>
</evidence>
<keyword evidence="3" id="KW-0229">DNA integration</keyword>
<evidence type="ECO:0000256" key="1">
    <source>
        <dbReference type="ARBA" id="ARBA00003283"/>
    </source>
</evidence>
<dbReference type="PANTHER" id="PTHR30349">
    <property type="entry name" value="PHAGE INTEGRASE-RELATED"/>
    <property type="match status" value="1"/>
</dbReference>
<evidence type="ECO:0000256" key="4">
    <source>
        <dbReference type="ARBA" id="ARBA00023125"/>
    </source>
</evidence>
<keyword evidence="4 6" id="KW-0238">DNA-binding</keyword>
<dbReference type="InterPro" id="IPR044068">
    <property type="entry name" value="CB"/>
</dbReference>
<dbReference type="Gene3D" id="1.10.443.10">
    <property type="entry name" value="Intergrase catalytic core"/>
    <property type="match status" value="1"/>
</dbReference>
<comment type="similarity">
    <text evidence="2">Belongs to the 'phage' integrase family.</text>
</comment>
<evidence type="ECO:0000259" key="7">
    <source>
        <dbReference type="PROSITE" id="PS51898"/>
    </source>
</evidence>
<dbReference type="InterPro" id="IPR010998">
    <property type="entry name" value="Integrase_recombinase_N"/>
</dbReference>
<accession>A0AAW3W538</accession>
<dbReference type="EMBL" id="JABAGV010000007">
    <property type="protein sequence ID" value="MBC2473930.1"/>
    <property type="molecule type" value="Genomic_DNA"/>
</dbReference>
<name>A0AAW3W538_CLOBE</name>
<dbReference type="GO" id="GO:0003677">
    <property type="term" value="F:DNA binding"/>
    <property type="evidence" value="ECO:0007669"/>
    <property type="project" value="UniProtKB-UniRule"/>
</dbReference>
<evidence type="ECO:0000313" key="9">
    <source>
        <dbReference type="EMBL" id="MBC2473930.1"/>
    </source>
</evidence>
<feature type="domain" description="Tyr recombinase" evidence="7">
    <location>
        <begin position="103"/>
        <end position="278"/>
    </location>
</feature>
<dbReference type="InterPro" id="IPR050090">
    <property type="entry name" value="Tyrosine_recombinase_XerCD"/>
</dbReference>